<dbReference type="GO" id="GO:0006002">
    <property type="term" value="P:fructose 6-phosphate metabolic process"/>
    <property type="evidence" value="ECO:0007669"/>
    <property type="project" value="TreeGrafter"/>
</dbReference>
<dbReference type="AlphaFoldDB" id="Q9HKW4"/>
<keyword evidence="3" id="KW-0808">Transferase</keyword>
<dbReference type="InterPro" id="IPR035490">
    <property type="entry name" value="GlmS/FrlB_SIS"/>
</dbReference>
<dbReference type="GO" id="GO:0004360">
    <property type="term" value="F:glutamine-fructose-6-phosphate transaminase (isomerizing) activity"/>
    <property type="evidence" value="ECO:0007669"/>
    <property type="project" value="TreeGrafter"/>
</dbReference>
<dbReference type="CDD" id="cd05009">
    <property type="entry name" value="SIS_GlmS_GlmD_2"/>
    <property type="match status" value="1"/>
</dbReference>
<evidence type="ECO:0000313" key="4">
    <source>
        <dbReference type="Proteomes" id="UP000001024"/>
    </source>
</evidence>
<keyword evidence="1" id="KW-0677">Repeat</keyword>
<dbReference type="InParanoid" id="Q9HKW4"/>
<feature type="domain" description="SIS" evidence="2">
    <location>
        <begin position="194"/>
        <end position="326"/>
    </location>
</feature>
<dbReference type="STRING" id="273075.gene:9571699"/>
<dbReference type="Proteomes" id="UP000001024">
    <property type="component" value="Chromosome"/>
</dbReference>
<dbReference type="InterPro" id="IPR046348">
    <property type="entry name" value="SIS_dom_sf"/>
</dbReference>
<evidence type="ECO:0000313" key="3">
    <source>
        <dbReference type="EMBL" id="CAC11621.1"/>
    </source>
</evidence>
<dbReference type="SUPFAM" id="SSF53697">
    <property type="entry name" value="SIS domain"/>
    <property type="match status" value="1"/>
</dbReference>
<dbReference type="HOGENOM" id="CLU_012520_2_0_2"/>
<dbReference type="Gene3D" id="3.40.50.10490">
    <property type="entry name" value="Glucose-6-phosphate isomerase like protein, domain 1"/>
    <property type="match status" value="2"/>
</dbReference>
<reference evidence="3 4" key="1">
    <citation type="journal article" date="2000" name="Nature">
        <title>The genome sequence of the thermoacidophilic scavenger Thermoplasma acidophilum.</title>
        <authorList>
            <person name="Ruepp A."/>
            <person name="Graml W."/>
            <person name="Santos-Martinez M.L."/>
            <person name="Koretke K.K."/>
            <person name="Volker C."/>
            <person name="Mewes H.W."/>
            <person name="Frishman D."/>
            <person name="Stocker S."/>
            <person name="Lupas A.N."/>
            <person name="Baumeister W."/>
        </authorList>
    </citation>
    <scope>NUCLEOTIDE SEQUENCE [LARGE SCALE GENOMIC DNA]</scope>
    <source>
        <strain evidence="4">ATCC 25905 / DSM 1728 / JCM 9062 / NBRC 15155 / AMRC-C165</strain>
    </source>
</reference>
<dbReference type="GO" id="GO:0006487">
    <property type="term" value="P:protein N-linked glycosylation"/>
    <property type="evidence" value="ECO:0007669"/>
    <property type="project" value="TreeGrafter"/>
</dbReference>
<dbReference type="InterPro" id="IPR001347">
    <property type="entry name" value="SIS_dom"/>
</dbReference>
<evidence type="ECO:0000259" key="2">
    <source>
        <dbReference type="PROSITE" id="PS51464"/>
    </source>
</evidence>
<evidence type="ECO:0000256" key="1">
    <source>
        <dbReference type="ARBA" id="ARBA00022737"/>
    </source>
</evidence>
<dbReference type="eggNOG" id="arCOG00057">
    <property type="taxonomic scope" value="Archaea"/>
</dbReference>
<name>Q9HKW4_THEAC</name>
<dbReference type="EMBL" id="AL445064">
    <property type="protein sequence ID" value="CAC11621.1"/>
    <property type="molecule type" value="Genomic_DNA"/>
</dbReference>
<accession>Q9HKW4</accession>
<dbReference type="PANTHER" id="PTHR10937">
    <property type="entry name" value="GLUCOSAMINE--FRUCTOSE-6-PHOSPHATE AMINOTRANSFERASE, ISOMERIZING"/>
    <property type="match status" value="1"/>
</dbReference>
<dbReference type="Pfam" id="PF01380">
    <property type="entry name" value="SIS"/>
    <property type="match status" value="2"/>
</dbReference>
<dbReference type="InterPro" id="IPR035466">
    <property type="entry name" value="GlmS/AgaS_SIS"/>
</dbReference>
<dbReference type="PROSITE" id="PS51464">
    <property type="entry name" value="SIS"/>
    <property type="match status" value="2"/>
</dbReference>
<dbReference type="KEGG" id="tac:Ta0479"/>
<dbReference type="GO" id="GO:0097367">
    <property type="term" value="F:carbohydrate derivative binding"/>
    <property type="evidence" value="ECO:0007669"/>
    <property type="project" value="InterPro"/>
</dbReference>
<proteinExistence type="predicted"/>
<dbReference type="PaxDb" id="273075-Ta0479"/>
<organism evidence="3 4">
    <name type="scientific">Thermoplasma acidophilum (strain ATCC 25905 / DSM 1728 / JCM 9062 / NBRC 15155 / AMRC-C165)</name>
    <dbReference type="NCBI Taxonomy" id="273075"/>
    <lineage>
        <taxon>Archaea</taxon>
        <taxon>Methanobacteriati</taxon>
        <taxon>Thermoplasmatota</taxon>
        <taxon>Thermoplasmata</taxon>
        <taxon>Thermoplasmatales</taxon>
        <taxon>Thermoplasmataceae</taxon>
        <taxon>Thermoplasma</taxon>
    </lineage>
</organism>
<protein>
    <submittedName>
        <fullName evidence="3">Glucosamine-fructose-6-phosphate aminotransferase related protein</fullName>
    </submittedName>
</protein>
<dbReference type="GO" id="GO:0006047">
    <property type="term" value="P:UDP-N-acetylglucosamine metabolic process"/>
    <property type="evidence" value="ECO:0007669"/>
    <property type="project" value="TreeGrafter"/>
</dbReference>
<feature type="domain" description="SIS" evidence="2">
    <location>
        <begin position="33"/>
        <end position="168"/>
    </location>
</feature>
<keyword evidence="4" id="KW-1185">Reference proteome</keyword>
<gene>
    <name evidence="3" type="ordered locus">Ta0479</name>
</gene>
<keyword evidence="3" id="KW-0032">Aminotransferase</keyword>
<dbReference type="FunCoup" id="Q9HKW4">
    <property type="interactions" value="66"/>
</dbReference>
<dbReference type="CDD" id="cd05008">
    <property type="entry name" value="SIS_GlmS_GlmD_1"/>
    <property type="match status" value="1"/>
</dbReference>
<dbReference type="EnsemblBacteria" id="CAC11621">
    <property type="protein sequence ID" value="CAC11621"/>
    <property type="gene ID" value="CAC11621"/>
</dbReference>
<sequence>MADMTDQLPEVRKSHPYVMYEMMKDIPNGIDRTLSSMQNADLSFIGDDLIFLGNGTAYHSAYVGSQILDRVSKRHAVVQAYEYLNYMQSNAATIAISHTGKTKSTVDAVIKARKTAKTAGITHYADSPLYNSVDYPIAIADEDKSLCNTKAFFNNAFASLYIADYYGNLSYDMKNLRSEIAKHVGKDDPEMRSAAEELDQIDDIFVLGSGFNFPVAREAAQKIKEATHIHAEGIEFEEFNHGCTAVMDENTLVILIEGEKDRARGDQIARASRYVGSKTLAINGVGDISVYNDPQDDLSAAFLNTLDLYYLAYYLAVRRNINPDMLRFEDRRYRDYDSVVFPPGEH</sequence>
<dbReference type="PANTHER" id="PTHR10937:SF0">
    <property type="entry name" value="GLUTAMINE--FRUCTOSE-6-PHOSPHATE TRANSAMINASE (ISOMERIZING)"/>
    <property type="match status" value="1"/>
</dbReference>